<name>A0A8J3N8W1_9CHLR</name>
<dbReference type="GO" id="GO:0051604">
    <property type="term" value="P:protein maturation"/>
    <property type="evidence" value="ECO:0007669"/>
    <property type="project" value="InterPro"/>
</dbReference>
<organism evidence="4 5">
    <name type="scientific">Reticulibacter mediterranei</name>
    <dbReference type="NCBI Taxonomy" id="2778369"/>
    <lineage>
        <taxon>Bacteria</taxon>
        <taxon>Bacillati</taxon>
        <taxon>Chloroflexota</taxon>
        <taxon>Ktedonobacteria</taxon>
        <taxon>Ktedonobacterales</taxon>
        <taxon>Reticulibacteraceae</taxon>
        <taxon>Reticulibacter</taxon>
    </lineage>
</organism>
<keyword evidence="1" id="KW-0533">Nickel</keyword>
<protein>
    <recommendedName>
        <fullName evidence="6">Hydrogenase maturation factor HypA</fullName>
    </recommendedName>
</protein>
<comment type="caution">
    <text evidence="4">The sequence shown here is derived from an EMBL/GenBank/DDBJ whole genome shotgun (WGS) entry which is preliminary data.</text>
</comment>
<reference evidence="4" key="1">
    <citation type="submission" date="2020-10" db="EMBL/GenBank/DDBJ databases">
        <title>Taxonomic study of unclassified bacteria belonging to the class Ktedonobacteria.</title>
        <authorList>
            <person name="Yabe S."/>
            <person name="Wang C.M."/>
            <person name="Zheng Y."/>
            <person name="Sakai Y."/>
            <person name="Cavaletti L."/>
            <person name="Monciardini P."/>
            <person name="Donadio S."/>
        </authorList>
    </citation>
    <scope>NUCLEOTIDE SEQUENCE</scope>
    <source>
        <strain evidence="4">ID150040</strain>
    </source>
</reference>
<keyword evidence="5" id="KW-1185">Reference proteome</keyword>
<dbReference type="Proteomes" id="UP000597444">
    <property type="component" value="Unassembled WGS sequence"/>
</dbReference>
<evidence type="ECO:0000256" key="3">
    <source>
        <dbReference type="ARBA" id="ARBA00022833"/>
    </source>
</evidence>
<keyword evidence="3" id="KW-0862">Zinc</keyword>
<dbReference type="SUPFAM" id="SSF57802">
    <property type="entry name" value="Rubredoxin-like"/>
    <property type="match status" value="1"/>
</dbReference>
<evidence type="ECO:0008006" key="6">
    <source>
        <dbReference type="Google" id="ProtNLM"/>
    </source>
</evidence>
<dbReference type="InterPro" id="IPR000688">
    <property type="entry name" value="HypA/HybF"/>
</dbReference>
<dbReference type="GO" id="GO:0008270">
    <property type="term" value="F:zinc ion binding"/>
    <property type="evidence" value="ECO:0007669"/>
    <property type="project" value="TreeGrafter"/>
</dbReference>
<evidence type="ECO:0000256" key="1">
    <source>
        <dbReference type="ARBA" id="ARBA00022596"/>
    </source>
</evidence>
<evidence type="ECO:0000313" key="4">
    <source>
        <dbReference type="EMBL" id="GHO99955.1"/>
    </source>
</evidence>
<dbReference type="EMBL" id="BNJK01000002">
    <property type="protein sequence ID" value="GHO99955.1"/>
    <property type="molecule type" value="Genomic_DNA"/>
</dbReference>
<dbReference type="PANTHER" id="PTHR34535:SF3">
    <property type="entry name" value="HYDROGENASE MATURATION FACTOR HYPA"/>
    <property type="match status" value="1"/>
</dbReference>
<keyword evidence="2" id="KW-0479">Metal-binding</keyword>
<dbReference type="AlphaFoldDB" id="A0A8J3N8W1"/>
<dbReference type="Pfam" id="PF01155">
    <property type="entry name" value="HypA"/>
    <property type="match status" value="1"/>
</dbReference>
<dbReference type="GO" id="GO:0016151">
    <property type="term" value="F:nickel cation binding"/>
    <property type="evidence" value="ECO:0007669"/>
    <property type="project" value="InterPro"/>
</dbReference>
<gene>
    <name evidence="4" type="ORF">KSF_100030</name>
</gene>
<sequence length="111" mass="12409">MQRVVETILASMEQERAARVTRAELVLGTSGHFTEEAVRQYFQVLTQNTPIEGAALTLSWLPATYQCLSCQHRFESTSSPATCPLCGDVALEISHQDECFIRSIEMISQDE</sequence>
<dbReference type="Gene3D" id="3.30.2320.80">
    <property type="match status" value="1"/>
</dbReference>
<evidence type="ECO:0000313" key="5">
    <source>
        <dbReference type="Proteomes" id="UP000597444"/>
    </source>
</evidence>
<evidence type="ECO:0000256" key="2">
    <source>
        <dbReference type="ARBA" id="ARBA00022723"/>
    </source>
</evidence>
<dbReference type="PIRSF" id="PIRSF004761">
    <property type="entry name" value="Hydrgn_mat_HypA"/>
    <property type="match status" value="1"/>
</dbReference>
<proteinExistence type="predicted"/>
<dbReference type="PANTHER" id="PTHR34535">
    <property type="entry name" value="HYDROGENASE MATURATION FACTOR HYPA"/>
    <property type="match status" value="1"/>
</dbReference>
<accession>A0A8J3N8W1</accession>